<proteinExistence type="predicted"/>
<evidence type="ECO:0000313" key="2">
    <source>
        <dbReference type="Proteomes" id="UP000032604"/>
    </source>
</evidence>
<dbReference type="EMBL" id="CP011043">
    <property type="protein sequence ID" value="AJW77798.1"/>
    <property type="molecule type" value="Genomic_DNA"/>
</dbReference>
<evidence type="ECO:0000313" key="1">
    <source>
        <dbReference type="EMBL" id="AJW77798.1"/>
    </source>
</evidence>
<dbReference type="AlphaFoldDB" id="A0A0D5CDW1"/>
<dbReference type="PATRIC" id="fig|33014.5.peg.50"/>
<gene>
    <name evidence="1" type="ORF">VO01_00250</name>
</gene>
<dbReference type="OrthoDB" id="3296020at2"/>
<sequence>MTPMSFGGYDAAAAKAQGFELQTVNGRTVPVPVTDDAKKKWAEAAAENAAVVHPDGTVEGNCGSSTVTAVYNGGNTIRVVTSYVVKAPAVDHAWFVDESLIATGTKVHQFNFSGLSTGRLSWTSDPQISPAIRDTQQGGSTQVTLGSHAVLLGGFVCYSGGPIDVF</sequence>
<dbReference type="HOGENOM" id="CLU_137809_0_0_11"/>
<accession>A0A0D5CDW1</accession>
<reference evidence="1 2" key="1">
    <citation type="journal article" date="2015" name="Genome Announc.">
        <title>Complete Genome Sequence of Clavibacter michiganensis subsp. insidiosus R1-1 Using PacBio Single-Molecule Real-Time Technology.</title>
        <authorList>
            <person name="Lu Y."/>
            <person name="Samac D.A."/>
            <person name="Glazebrook J."/>
            <person name="Ishimaru C.A."/>
        </authorList>
    </citation>
    <scope>NUCLEOTIDE SEQUENCE [LARGE SCALE GENOMIC DNA]</scope>
    <source>
        <strain evidence="1 2">R1-1</strain>
    </source>
</reference>
<dbReference type="KEGG" id="cmh:VO01_00250"/>
<organism evidence="1 2">
    <name type="scientific">Clavibacter michiganensis subsp. insidiosus</name>
    <dbReference type="NCBI Taxonomy" id="33014"/>
    <lineage>
        <taxon>Bacteria</taxon>
        <taxon>Bacillati</taxon>
        <taxon>Actinomycetota</taxon>
        <taxon>Actinomycetes</taxon>
        <taxon>Micrococcales</taxon>
        <taxon>Microbacteriaceae</taxon>
        <taxon>Clavibacter</taxon>
    </lineage>
</organism>
<protein>
    <submittedName>
        <fullName evidence="1">Uncharacterized protein</fullName>
    </submittedName>
</protein>
<name>A0A0D5CDW1_9MICO</name>
<dbReference type="Proteomes" id="UP000032604">
    <property type="component" value="Chromosome"/>
</dbReference>
<dbReference type="RefSeq" id="WP_045526037.1">
    <property type="nucleotide sequence ID" value="NZ_CP011043.1"/>
</dbReference>